<keyword evidence="3" id="KW-1185">Reference proteome</keyword>
<evidence type="ECO:0000313" key="3">
    <source>
        <dbReference type="Proteomes" id="UP000297245"/>
    </source>
</evidence>
<organism evidence="2 3">
    <name type="scientific">Dendrothele bispora (strain CBS 962.96)</name>
    <dbReference type="NCBI Taxonomy" id="1314807"/>
    <lineage>
        <taxon>Eukaryota</taxon>
        <taxon>Fungi</taxon>
        <taxon>Dikarya</taxon>
        <taxon>Basidiomycota</taxon>
        <taxon>Agaricomycotina</taxon>
        <taxon>Agaricomycetes</taxon>
        <taxon>Agaricomycetidae</taxon>
        <taxon>Agaricales</taxon>
        <taxon>Agaricales incertae sedis</taxon>
        <taxon>Dendrothele</taxon>
    </lineage>
</organism>
<dbReference type="GO" id="GO:0006310">
    <property type="term" value="P:DNA recombination"/>
    <property type="evidence" value="ECO:0007669"/>
    <property type="project" value="UniProtKB-KW"/>
</dbReference>
<keyword evidence="1" id="KW-0233">DNA recombination</keyword>
<dbReference type="InterPro" id="IPR013762">
    <property type="entry name" value="Integrase-like_cat_sf"/>
</dbReference>
<accession>A0A4S8KKQ9</accession>
<proteinExistence type="predicted"/>
<dbReference type="GO" id="GO:0015074">
    <property type="term" value="P:DNA integration"/>
    <property type="evidence" value="ECO:0007669"/>
    <property type="project" value="InterPro"/>
</dbReference>
<evidence type="ECO:0000313" key="2">
    <source>
        <dbReference type="EMBL" id="THU76080.1"/>
    </source>
</evidence>
<dbReference type="Proteomes" id="UP000297245">
    <property type="component" value="Unassembled WGS sequence"/>
</dbReference>
<evidence type="ECO:0000256" key="1">
    <source>
        <dbReference type="ARBA" id="ARBA00023172"/>
    </source>
</evidence>
<dbReference type="GO" id="GO:0003677">
    <property type="term" value="F:DNA binding"/>
    <property type="evidence" value="ECO:0007669"/>
    <property type="project" value="InterPro"/>
</dbReference>
<reference evidence="2 3" key="1">
    <citation type="journal article" date="2019" name="Nat. Ecol. Evol.">
        <title>Megaphylogeny resolves global patterns of mushroom evolution.</title>
        <authorList>
            <person name="Varga T."/>
            <person name="Krizsan K."/>
            <person name="Foldi C."/>
            <person name="Dima B."/>
            <person name="Sanchez-Garcia M."/>
            <person name="Sanchez-Ramirez S."/>
            <person name="Szollosi G.J."/>
            <person name="Szarkandi J.G."/>
            <person name="Papp V."/>
            <person name="Albert L."/>
            <person name="Andreopoulos W."/>
            <person name="Angelini C."/>
            <person name="Antonin V."/>
            <person name="Barry K.W."/>
            <person name="Bougher N.L."/>
            <person name="Buchanan P."/>
            <person name="Buyck B."/>
            <person name="Bense V."/>
            <person name="Catcheside P."/>
            <person name="Chovatia M."/>
            <person name="Cooper J."/>
            <person name="Damon W."/>
            <person name="Desjardin D."/>
            <person name="Finy P."/>
            <person name="Geml J."/>
            <person name="Haridas S."/>
            <person name="Hughes K."/>
            <person name="Justo A."/>
            <person name="Karasinski D."/>
            <person name="Kautmanova I."/>
            <person name="Kiss B."/>
            <person name="Kocsube S."/>
            <person name="Kotiranta H."/>
            <person name="LaButti K.M."/>
            <person name="Lechner B.E."/>
            <person name="Liimatainen K."/>
            <person name="Lipzen A."/>
            <person name="Lukacs Z."/>
            <person name="Mihaltcheva S."/>
            <person name="Morgado L.N."/>
            <person name="Niskanen T."/>
            <person name="Noordeloos M.E."/>
            <person name="Ohm R.A."/>
            <person name="Ortiz-Santana B."/>
            <person name="Ovrebo C."/>
            <person name="Racz N."/>
            <person name="Riley R."/>
            <person name="Savchenko A."/>
            <person name="Shiryaev A."/>
            <person name="Soop K."/>
            <person name="Spirin V."/>
            <person name="Szebenyi C."/>
            <person name="Tomsovsky M."/>
            <person name="Tulloss R.E."/>
            <person name="Uehling J."/>
            <person name="Grigoriev I.V."/>
            <person name="Vagvolgyi C."/>
            <person name="Papp T."/>
            <person name="Martin F.M."/>
            <person name="Miettinen O."/>
            <person name="Hibbett D.S."/>
            <person name="Nagy L.G."/>
        </authorList>
    </citation>
    <scope>NUCLEOTIDE SEQUENCE [LARGE SCALE GENOMIC DNA]</scope>
    <source>
        <strain evidence="2 3">CBS 962.96</strain>
    </source>
</reference>
<dbReference type="AlphaFoldDB" id="A0A4S8KKQ9"/>
<dbReference type="EMBL" id="ML181207">
    <property type="protein sequence ID" value="THU76080.1"/>
    <property type="molecule type" value="Genomic_DNA"/>
</dbReference>
<name>A0A4S8KKQ9_DENBC</name>
<feature type="non-terminal residue" evidence="2">
    <location>
        <position position="1"/>
    </location>
</feature>
<dbReference type="InterPro" id="IPR011010">
    <property type="entry name" value="DNA_brk_join_enz"/>
</dbReference>
<dbReference type="Gene3D" id="1.10.443.10">
    <property type="entry name" value="Intergrase catalytic core"/>
    <property type="match status" value="1"/>
</dbReference>
<dbReference type="OrthoDB" id="5598396at2759"/>
<protein>
    <submittedName>
        <fullName evidence="2">Uncharacterized protein</fullName>
    </submittedName>
</protein>
<gene>
    <name evidence="2" type="ORF">K435DRAFT_555335</name>
</gene>
<dbReference type="SUPFAM" id="SSF56349">
    <property type="entry name" value="DNA breaking-rejoining enzymes"/>
    <property type="match status" value="1"/>
</dbReference>
<sequence length="244" mass="28253">LHNFPLDPTPDTLSFFVVWLGHHIEPRSVGTYLSGICDRLEVHYPDVRANRNSQLVRKTLAGMKRLRSRPVQRKLPLTTEHLLKSENRLSPSSSYDDILFVSMAQSGFSGLLRLGELTIPDNPVLRNVRKIISRSSVRFIENGYTFTLPFHKADRFYEGNKVSILNMWGLHSREIFSRYLHLRDSKFPFHPHLWITNTGEVPSRSWFIRRLRELEPDSRWADQSLRAGCATKLAEQGTPPHLIQ</sequence>
<feature type="non-terminal residue" evidence="2">
    <location>
        <position position="244"/>
    </location>
</feature>